<feature type="transmembrane region" description="Helical" evidence="1">
    <location>
        <begin position="121"/>
        <end position="138"/>
    </location>
</feature>
<evidence type="ECO:0000256" key="1">
    <source>
        <dbReference type="SAM" id="Phobius"/>
    </source>
</evidence>
<sequence>MKEMELKQAIKADIALLPSLDFDVVPVRAYYSGLLTLIGGCFWKMGLIVLLATCYVESSLRNGSIFASRELVFDILLSSFLITFVGVVMLLPSLTQYYLIKIHLNHRIQTGSLLVKKLKQVGWVFIAVFGACCCFVMQCPDPFAFRIFLGFSYFAALFASYIVLSMEMSRVGASVLFDLVNQWVNKK</sequence>
<name>A0ABY4YDL6_9GAMM</name>
<feature type="transmembrane region" description="Helical" evidence="1">
    <location>
        <begin position="144"/>
        <end position="164"/>
    </location>
</feature>
<evidence type="ECO:0000313" key="3">
    <source>
        <dbReference type="Proteomes" id="UP001057474"/>
    </source>
</evidence>
<evidence type="ECO:0008006" key="4">
    <source>
        <dbReference type="Google" id="ProtNLM"/>
    </source>
</evidence>
<protein>
    <recommendedName>
        <fullName evidence="4">Transmembrane protein</fullName>
    </recommendedName>
</protein>
<dbReference type="Proteomes" id="UP001057474">
    <property type="component" value="Plasmid pLlyPCM2298_2"/>
</dbReference>
<gene>
    <name evidence="2" type="ORF">J2N86_15680</name>
</gene>
<evidence type="ECO:0000313" key="2">
    <source>
        <dbReference type="EMBL" id="USQ15586.1"/>
    </source>
</evidence>
<dbReference type="RefSeq" id="WP_252582821.1">
    <property type="nucleotide sequence ID" value="NZ_CP071529.1"/>
</dbReference>
<keyword evidence="2" id="KW-0614">Plasmid</keyword>
<geneLocation type="plasmid" evidence="2 3">
    <name>pLlyPCM2298_2</name>
</geneLocation>
<accession>A0ABY4YDL6</accession>
<keyword evidence="3" id="KW-1185">Reference proteome</keyword>
<keyword evidence="1" id="KW-0812">Transmembrane</keyword>
<keyword evidence="1" id="KW-0472">Membrane</keyword>
<proteinExistence type="predicted"/>
<reference evidence="2" key="1">
    <citation type="submission" date="2021-03" db="EMBL/GenBank/DDBJ databases">
        <title>Legionella lytica PCM 2298.</title>
        <authorList>
            <person name="Koper P."/>
        </authorList>
    </citation>
    <scope>NUCLEOTIDE SEQUENCE</scope>
    <source>
        <strain evidence="2">PCM 2298</strain>
        <plasmid evidence="2">pLlyPCM2298_2</plasmid>
    </source>
</reference>
<organism evidence="2 3">
    <name type="scientific">Legionella lytica</name>
    <dbReference type="NCBI Taxonomy" id="96232"/>
    <lineage>
        <taxon>Bacteria</taxon>
        <taxon>Pseudomonadati</taxon>
        <taxon>Pseudomonadota</taxon>
        <taxon>Gammaproteobacteria</taxon>
        <taxon>Legionellales</taxon>
        <taxon>Legionellaceae</taxon>
        <taxon>Legionella</taxon>
    </lineage>
</organism>
<dbReference type="EMBL" id="CP071529">
    <property type="protein sequence ID" value="USQ15586.1"/>
    <property type="molecule type" value="Genomic_DNA"/>
</dbReference>
<feature type="transmembrane region" description="Helical" evidence="1">
    <location>
        <begin position="34"/>
        <end position="55"/>
    </location>
</feature>
<feature type="transmembrane region" description="Helical" evidence="1">
    <location>
        <begin position="75"/>
        <end position="100"/>
    </location>
</feature>
<keyword evidence="1" id="KW-1133">Transmembrane helix</keyword>